<dbReference type="PANTHER" id="PTHR21405:SF0">
    <property type="entry name" value="TETRATRICOPEPTIDE REPEAT PROTEIN 36"/>
    <property type="match status" value="1"/>
</dbReference>
<dbReference type="PANTHER" id="PTHR21405">
    <property type="entry name" value="CDNA SEQUENCE BC021608"/>
    <property type="match status" value="1"/>
</dbReference>
<dbReference type="Pfam" id="PF13181">
    <property type="entry name" value="TPR_8"/>
    <property type="match status" value="1"/>
</dbReference>
<comment type="similarity">
    <text evidence="1">Belongs to the TTC36 family.</text>
</comment>
<proteinExistence type="inferred from homology"/>
<feature type="region of interest" description="Disordered" evidence="3">
    <location>
        <begin position="31"/>
        <end position="53"/>
    </location>
</feature>
<evidence type="ECO:0000313" key="4">
    <source>
        <dbReference type="EMBL" id="RDX91884.1"/>
    </source>
</evidence>
<dbReference type="PROSITE" id="PS50005">
    <property type="entry name" value="TPR"/>
    <property type="match status" value="1"/>
</dbReference>
<dbReference type="Proteomes" id="UP000257109">
    <property type="component" value="Unassembled WGS sequence"/>
</dbReference>
<dbReference type="InterPro" id="IPR011990">
    <property type="entry name" value="TPR-like_helical_dom_sf"/>
</dbReference>
<comment type="caution">
    <text evidence="4">The sequence shown here is derived from an EMBL/GenBank/DDBJ whole genome shotgun (WGS) entry which is preliminary data.</text>
</comment>
<name>A0A371GMY5_MUCPR</name>
<organism evidence="4 5">
    <name type="scientific">Mucuna pruriens</name>
    <name type="common">Velvet bean</name>
    <name type="synonym">Dolichos pruriens</name>
    <dbReference type="NCBI Taxonomy" id="157652"/>
    <lineage>
        <taxon>Eukaryota</taxon>
        <taxon>Viridiplantae</taxon>
        <taxon>Streptophyta</taxon>
        <taxon>Embryophyta</taxon>
        <taxon>Tracheophyta</taxon>
        <taxon>Spermatophyta</taxon>
        <taxon>Magnoliopsida</taxon>
        <taxon>eudicotyledons</taxon>
        <taxon>Gunneridae</taxon>
        <taxon>Pentapetalae</taxon>
        <taxon>rosids</taxon>
        <taxon>fabids</taxon>
        <taxon>Fabales</taxon>
        <taxon>Fabaceae</taxon>
        <taxon>Papilionoideae</taxon>
        <taxon>50 kb inversion clade</taxon>
        <taxon>NPAAA clade</taxon>
        <taxon>indigoferoid/millettioid clade</taxon>
        <taxon>Phaseoleae</taxon>
        <taxon>Mucuna</taxon>
    </lineage>
</organism>
<dbReference type="EMBL" id="QJKJ01005010">
    <property type="protein sequence ID" value="RDX91884.1"/>
    <property type="molecule type" value="Genomic_DNA"/>
</dbReference>
<feature type="repeat" description="TPR" evidence="2">
    <location>
        <begin position="168"/>
        <end position="201"/>
    </location>
</feature>
<reference evidence="4" key="1">
    <citation type="submission" date="2018-05" db="EMBL/GenBank/DDBJ databases">
        <title>Draft genome of Mucuna pruriens seed.</title>
        <authorList>
            <person name="Nnadi N.E."/>
            <person name="Vos R."/>
            <person name="Hasami M.H."/>
            <person name="Devisetty U.K."/>
            <person name="Aguiy J.C."/>
        </authorList>
    </citation>
    <scope>NUCLEOTIDE SEQUENCE [LARGE SCALE GENOMIC DNA]</scope>
    <source>
        <strain evidence="4">JCA_2017</strain>
    </source>
</reference>
<dbReference type="InterPro" id="IPR038906">
    <property type="entry name" value="TTC36"/>
</dbReference>
<gene>
    <name evidence="4" type="ORF">CR513_26059</name>
</gene>
<keyword evidence="5" id="KW-1185">Reference proteome</keyword>
<evidence type="ECO:0000256" key="3">
    <source>
        <dbReference type="SAM" id="MobiDB-lite"/>
    </source>
</evidence>
<dbReference type="OrthoDB" id="1870799at2759"/>
<accession>A0A371GMY5</accession>
<dbReference type="Gene3D" id="1.25.40.10">
    <property type="entry name" value="Tetratricopeptide repeat domain"/>
    <property type="match status" value="1"/>
</dbReference>
<sequence length="225" mass="25058">MATEAMLQLGILILTLSLFFVMHNIRSQTTQLRNRNRNKNQQHEPNRHLAQASRHLARARSISHRAQHAKSALVEIDQALSIWPRDPRAHILRAQALQFMNHRAAAIKSFDAALSLPAAKSLSTAERANALVRRAEMKVAVNRRRRVDSAIEDLVDAVGISGGQGSELEALCLLGKCYEWKGMKDEAKDAFQKVLEVEPDSVEARSGEAFGEYVGDETLGFTCFT</sequence>
<feature type="non-terminal residue" evidence="4">
    <location>
        <position position="1"/>
    </location>
</feature>
<evidence type="ECO:0000256" key="1">
    <source>
        <dbReference type="ARBA" id="ARBA00006995"/>
    </source>
</evidence>
<dbReference type="InterPro" id="IPR019734">
    <property type="entry name" value="TPR_rpt"/>
</dbReference>
<dbReference type="AlphaFoldDB" id="A0A371GMY5"/>
<dbReference type="Pfam" id="PF00515">
    <property type="entry name" value="TPR_1"/>
    <property type="match status" value="1"/>
</dbReference>
<dbReference type="SMART" id="SM00028">
    <property type="entry name" value="TPR"/>
    <property type="match status" value="2"/>
</dbReference>
<dbReference type="STRING" id="157652.A0A371GMY5"/>
<protein>
    <submittedName>
        <fullName evidence="4">Uncharacterized protein</fullName>
    </submittedName>
</protein>
<evidence type="ECO:0000256" key="2">
    <source>
        <dbReference type="PROSITE-ProRule" id="PRU00339"/>
    </source>
</evidence>
<keyword evidence="2" id="KW-0802">TPR repeat</keyword>
<dbReference type="SUPFAM" id="SSF48452">
    <property type="entry name" value="TPR-like"/>
    <property type="match status" value="1"/>
</dbReference>
<evidence type="ECO:0000313" key="5">
    <source>
        <dbReference type="Proteomes" id="UP000257109"/>
    </source>
</evidence>